<evidence type="ECO:0000313" key="1">
    <source>
        <dbReference type="EMBL" id="KAI9916217.1"/>
    </source>
</evidence>
<accession>A0ACC0WCC3</accession>
<name>A0ACC0WCC3_9STRA</name>
<dbReference type="Proteomes" id="UP001163321">
    <property type="component" value="Chromosome 2"/>
</dbReference>
<evidence type="ECO:0000313" key="2">
    <source>
        <dbReference type="Proteomes" id="UP001163321"/>
    </source>
</evidence>
<gene>
    <name evidence="1" type="ORF">PsorP6_018255</name>
</gene>
<dbReference type="EMBL" id="CM047581">
    <property type="protein sequence ID" value="KAI9916217.1"/>
    <property type="molecule type" value="Genomic_DNA"/>
</dbReference>
<keyword evidence="2" id="KW-1185">Reference proteome</keyword>
<organism evidence="1 2">
    <name type="scientific">Peronosclerospora sorghi</name>
    <dbReference type="NCBI Taxonomy" id="230839"/>
    <lineage>
        <taxon>Eukaryota</taxon>
        <taxon>Sar</taxon>
        <taxon>Stramenopiles</taxon>
        <taxon>Oomycota</taxon>
        <taxon>Peronosporomycetes</taxon>
        <taxon>Peronosporales</taxon>
        <taxon>Peronosporaceae</taxon>
        <taxon>Peronosclerospora</taxon>
    </lineage>
</organism>
<reference evidence="1 2" key="1">
    <citation type="journal article" date="2022" name="bioRxiv">
        <title>The genome of the oomycete Peronosclerospora sorghi, a cosmopolitan pathogen of maize and sorghum, is inflated with dispersed pseudogenes.</title>
        <authorList>
            <person name="Fletcher K."/>
            <person name="Martin F."/>
            <person name="Isakeit T."/>
            <person name="Cavanaugh K."/>
            <person name="Magill C."/>
            <person name="Michelmore R."/>
        </authorList>
    </citation>
    <scope>NUCLEOTIDE SEQUENCE [LARGE SCALE GENOMIC DNA]</scope>
    <source>
        <strain evidence="1">P6</strain>
    </source>
</reference>
<protein>
    <submittedName>
        <fullName evidence="1">Uncharacterized protein</fullName>
    </submittedName>
</protein>
<comment type="caution">
    <text evidence="1">The sequence shown here is derived from an EMBL/GenBank/DDBJ whole genome shotgun (WGS) entry which is preliminary data.</text>
</comment>
<proteinExistence type="predicted"/>
<sequence length="330" mass="37028">MRSTVLGTYQDASGENVKWKPDRIDKLSLKGHPFRYLQRAQRRRVNEQEVAEVLRPEAGILELVRIRLANLGSPFWHVWLLRLHWSCVDAYVCAARLRIFDVETEILRFTSGSVQTLEFRHISSYADNGSLSMAFSDAKRILHKISGSVSRDEVLGLKGPSGSGKMTLLNALAAEGNGQTQFTGDLLLDGRRLSNGYRRIAAYVQQDDSLYSTLTVRESFIYSAQLRLPAPLSDETKMTMVARVIAELHLSHVAHLRVGKVEEAMDGVVYLVCQRSRIQETRATAGELVCLPLWSIQIITLEIAQHTRECIRATRSAEASTCVLLVESVM</sequence>